<evidence type="ECO:0000313" key="6">
    <source>
        <dbReference type="Proteomes" id="UP000001996"/>
    </source>
</evidence>
<dbReference type="PANTHER" id="PTHR22942:SF66">
    <property type="entry name" value="RE19845P"/>
    <property type="match status" value="1"/>
</dbReference>
<dbReference type="Pfam" id="PF08423">
    <property type="entry name" value="Rad51"/>
    <property type="match status" value="1"/>
</dbReference>
<feature type="compositionally biased region" description="Basic and acidic residues" evidence="3">
    <location>
        <begin position="106"/>
        <end position="116"/>
    </location>
</feature>
<evidence type="ECO:0000259" key="4">
    <source>
        <dbReference type="PROSITE" id="PS50162"/>
    </source>
</evidence>
<dbReference type="eggNOG" id="KOG1564">
    <property type="taxonomic scope" value="Eukaryota"/>
</dbReference>
<feature type="compositionally biased region" description="Basic and acidic residues" evidence="3">
    <location>
        <begin position="537"/>
        <end position="549"/>
    </location>
</feature>
<organism evidence="5 6">
    <name type="scientific">Lodderomyces elongisporus (strain ATCC 11503 / CBS 2605 / JCM 1781 / NBRC 1676 / NRRL YB-4239)</name>
    <name type="common">Yeast</name>
    <name type="synonym">Saccharomyces elongisporus</name>
    <dbReference type="NCBI Taxonomy" id="379508"/>
    <lineage>
        <taxon>Eukaryota</taxon>
        <taxon>Fungi</taxon>
        <taxon>Dikarya</taxon>
        <taxon>Ascomycota</taxon>
        <taxon>Saccharomycotina</taxon>
        <taxon>Pichiomycetes</taxon>
        <taxon>Debaryomycetaceae</taxon>
        <taxon>Candida/Lodderomyces clade</taxon>
        <taxon>Lodderomyces</taxon>
    </lineage>
</organism>
<sequence>MSKIRIQKNKKKERYVCFKQARLTHISLILNNETCKHRIEIHTLQRYMDDYKQIGHHECTSSQKFPFLVSLLQLHGKFVNDVIEEPSYEHEEKKGEEEEDDDEEEVKEKEKEKGKAEEEEEDDDEEEEEEDGEEGDVEKINDKKHATDISQELAKLLSRPVREIKDYIRSLNEDLAVPPSNIDNLFGDNLNDGDIDYENHISTGLPDLDEQLGGGIPIGEVSEVFGASGCGKSQFVYQIIHNSILQGAKNTVVHVATESFMESKRLKDIFESDSSSSSSLSSKLDRMSYIYCPDLETQDHILFTQLPIHLQENIGKTKLLVIDSIAQHFRREDAMSTASTLKNQIDEQVLELAQDEEFKSTVMPNHKKQLKLVSYKSAKYATRSTKLHYLCQMYRHLARLARQYNIAVVIINQVSAHTNDYDDLRRWENAHHEELVYPLNYDFQTLVSAGWDPKVISKYLPATSVRLNERDIEHLEMEISQHLDPFGATRRRKRRRTDDNNENNDDDDDDDDDKGENNINNINNGDDDEGVYDGNEYENKTLDMERDPRYNKVKQSDLLETRKDLILKAHEMRNKNTKKLVPTLGYPWSVRIQNRIMLMKTYKPILKLKSELEEEEDDKEKERRGEGLLDKKVSLVDPDSGLTYAQLCEGFNTPTSSSSGNQDIAASLLLKGWQVQRFARVVQSSHNHGSGPMENVAFEIRKEGLAQMQPS</sequence>
<evidence type="ECO:0000256" key="1">
    <source>
        <dbReference type="ARBA" id="ARBA00022741"/>
    </source>
</evidence>
<evidence type="ECO:0000256" key="3">
    <source>
        <dbReference type="SAM" id="MobiDB-lite"/>
    </source>
</evidence>
<dbReference type="EMBL" id="CH981526">
    <property type="protein sequence ID" value="EDK44399.1"/>
    <property type="molecule type" value="Genomic_DNA"/>
</dbReference>
<dbReference type="HOGENOM" id="CLU_023933_0_0_1"/>
<dbReference type="GO" id="GO:0140664">
    <property type="term" value="F:ATP-dependent DNA damage sensor activity"/>
    <property type="evidence" value="ECO:0007669"/>
    <property type="project" value="InterPro"/>
</dbReference>
<dbReference type="PROSITE" id="PS50162">
    <property type="entry name" value="RECA_2"/>
    <property type="match status" value="1"/>
</dbReference>
<dbReference type="GO" id="GO:0006312">
    <property type="term" value="P:mitotic recombination"/>
    <property type="evidence" value="ECO:0007669"/>
    <property type="project" value="TreeGrafter"/>
</dbReference>
<name>A5DYZ1_LODEL</name>
<dbReference type="GO" id="GO:0000150">
    <property type="term" value="F:DNA strand exchange activity"/>
    <property type="evidence" value="ECO:0007669"/>
    <property type="project" value="TreeGrafter"/>
</dbReference>
<dbReference type="GO" id="GO:0003690">
    <property type="term" value="F:double-stranded DNA binding"/>
    <property type="evidence" value="ECO:0007669"/>
    <property type="project" value="TreeGrafter"/>
</dbReference>
<feature type="domain" description="RecA family profile 1" evidence="4">
    <location>
        <begin position="197"/>
        <end position="414"/>
    </location>
</feature>
<dbReference type="GO" id="GO:0000730">
    <property type="term" value="P:DNA recombinase assembly"/>
    <property type="evidence" value="ECO:0007669"/>
    <property type="project" value="TreeGrafter"/>
</dbReference>
<evidence type="ECO:0000313" key="5">
    <source>
        <dbReference type="EMBL" id="EDK44399.1"/>
    </source>
</evidence>
<dbReference type="AlphaFoldDB" id="A5DYZ1"/>
<feature type="compositionally biased region" description="Acidic residues" evidence="3">
    <location>
        <begin position="500"/>
        <end position="514"/>
    </location>
</feature>
<keyword evidence="6" id="KW-1185">Reference proteome</keyword>
<dbReference type="GO" id="GO:0003697">
    <property type="term" value="F:single-stranded DNA binding"/>
    <property type="evidence" value="ECO:0007669"/>
    <property type="project" value="TreeGrafter"/>
</dbReference>
<dbReference type="GO" id="GO:0005524">
    <property type="term" value="F:ATP binding"/>
    <property type="evidence" value="ECO:0007669"/>
    <property type="project" value="UniProtKB-KW"/>
</dbReference>
<dbReference type="InterPro" id="IPR020588">
    <property type="entry name" value="RecA_ATP-bd"/>
</dbReference>
<dbReference type="OMA" id="ISHHMRV"/>
<dbReference type="OrthoDB" id="1861185at2759"/>
<keyword evidence="1" id="KW-0547">Nucleotide-binding</keyword>
<dbReference type="KEGG" id="lel:PVL30_003408"/>
<reference evidence="5 6" key="1">
    <citation type="journal article" date="2009" name="Nature">
        <title>Evolution of pathogenicity and sexual reproduction in eight Candida genomes.</title>
        <authorList>
            <person name="Butler G."/>
            <person name="Rasmussen M.D."/>
            <person name="Lin M.F."/>
            <person name="Santos M.A."/>
            <person name="Sakthikumar S."/>
            <person name="Munro C.A."/>
            <person name="Rheinbay E."/>
            <person name="Grabherr M."/>
            <person name="Forche A."/>
            <person name="Reedy J.L."/>
            <person name="Agrafioti I."/>
            <person name="Arnaud M.B."/>
            <person name="Bates S."/>
            <person name="Brown A.J."/>
            <person name="Brunke S."/>
            <person name="Costanzo M.C."/>
            <person name="Fitzpatrick D.A."/>
            <person name="de Groot P.W."/>
            <person name="Harris D."/>
            <person name="Hoyer L.L."/>
            <person name="Hube B."/>
            <person name="Klis F.M."/>
            <person name="Kodira C."/>
            <person name="Lennard N."/>
            <person name="Logue M.E."/>
            <person name="Martin R."/>
            <person name="Neiman A.M."/>
            <person name="Nikolaou E."/>
            <person name="Quail M.A."/>
            <person name="Quinn J."/>
            <person name="Santos M.C."/>
            <person name="Schmitzberger F.F."/>
            <person name="Sherlock G."/>
            <person name="Shah P."/>
            <person name="Silverstein K.A."/>
            <person name="Skrzypek M.S."/>
            <person name="Soll D."/>
            <person name="Staggs R."/>
            <person name="Stansfield I."/>
            <person name="Stumpf M.P."/>
            <person name="Sudbery P.E."/>
            <person name="Srikantha T."/>
            <person name="Zeng Q."/>
            <person name="Berman J."/>
            <person name="Berriman M."/>
            <person name="Heitman J."/>
            <person name="Gow N.A."/>
            <person name="Lorenz M.C."/>
            <person name="Birren B.W."/>
            <person name="Kellis M."/>
            <person name="Cuomo C.A."/>
        </authorList>
    </citation>
    <scope>NUCLEOTIDE SEQUENCE [LARGE SCALE GENOMIC DNA]</scope>
    <source>
        <strain evidence="6">ATCC 11503 / BCRC 21390 / CBS 2605 / JCM 1781 / NBRC 1676 / NRRL YB-4239</strain>
    </source>
</reference>
<feature type="region of interest" description="Disordered" evidence="3">
    <location>
        <begin position="85"/>
        <end position="145"/>
    </location>
</feature>
<dbReference type="SUPFAM" id="SSF52540">
    <property type="entry name" value="P-loop containing nucleoside triphosphate hydrolases"/>
    <property type="match status" value="1"/>
</dbReference>
<dbReference type="InParanoid" id="A5DYZ1"/>
<dbReference type="InterPro" id="IPR013632">
    <property type="entry name" value="Rad51_C"/>
</dbReference>
<feature type="compositionally biased region" description="Acidic residues" evidence="3">
    <location>
        <begin position="117"/>
        <end position="136"/>
    </location>
</feature>
<dbReference type="VEuPathDB" id="FungiDB:LELG_02578"/>
<dbReference type="GO" id="GO:0042148">
    <property type="term" value="P:DNA strand invasion"/>
    <property type="evidence" value="ECO:0007669"/>
    <property type="project" value="TreeGrafter"/>
</dbReference>
<dbReference type="Proteomes" id="UP000001996">
    <property type="component" value="Unassembled WGS sequence"/>
</dbReference>
<evidence type="ECO:0000256" key="2">
    <source>
        <dbReference type="ARBA" id="ARBA00022840"/>
    </source>
</evidence>
<dbReference type="GeneID" id="5233542"/>
<feature type="region of interest" description="Disordered" evidence="3">
    <location>
        <begin position="489"/>
        <end position="549"/>
    </location>
</feature>
<gene>
    <name evidence="5" type="ORF">LELG_02578</name>
</gene>
<dbReference type="Gene3D" id="3.40.50.300">
    <property type="entry name" value="P-loop containing nucleotide triphosphate hydrolases"/>
    <property type="match status" value="1"/>
</dbReference>
<accession>A5DYZ1</accession>
<proteinExistence type="predicted"/>
<dbReference type="InterPro" id="IPR027417">
    <property type="entry name" value="P-loop_NTPase"/>
</dbReference>
<dbReference type="STRING" id="379508.A5DYZ1"/>
<dbReference type="GO" id="GO:0061982">
    <property type="term" value="P:meiosis I cell cycle process"/>
    <property type="evidence" value="ECO:0007669"/>
    <property type="project" value="UniProtKB-ARBA"/>
</dbReference>
<protein>
    <recommendedName>
        <fullName evidence="4">RecA family profile 1 domain-containing protein</fullName>
    </recommendedName>
</protein>
<keyword evidence="2" id="KW-0067">ATP-binding</keyword>
<dbReference type="PANTHER" id="PTHR22942">
    <property type="entry name" value="RECA/RAD51/RADA DNA STRAND-PAIRING FAMILY MEMBER"/>
    <property type="match status" value="1"/>
</dbReference>
<feature type="compositionally biased region" description="Basic and acidic residues" evidence="3">
    <location>
        <begin position="87"/>
        <end position="96"/>
    </location>
</feature>